<dbReference type="InterPro" id="IPR003779">
    <property type="entry name" value="CMD-like"/>
</dbReference>
<name>A0ABV1GI21_9FIRM</name>
<dbReference type="Proteomes" id="UP001477672">
    <property type="component" value="Unassembled WGS sequence"/>
</dbReference>
<reference evidence="2 3" key="1">
    <citation type="submission" date="2024-03" db="EMBL/GenBank/DDBJ databases">
        <title>Human intestinal bacterial collection.</title>
        <authorList>
            <person name="Pauvert C."/>
            <person name="Hitch T.C.A."/>
            <person name="Clavel T."/>
        </authorList>
    </citation>
    <scope>NUCLEOTIDE SEQUENCE [LARGE SCALE GENOMIC DNA]</scope>
    <source>
        <strain evidence="2 3">CLA-JM-H11</strain>
    </source>
</reference>
<dbReference type="Gene3D" id="1.20.1290.10">
    <property type="entry name" value="AhpD-like"/>
    <property type="match status" value="1"/>
</dbReference>
<evidence type="ECO:0000313" key="2">
    <source>
        <dbReference type="EMBL" id="MEQ2521188.1"/>
    </source>
</evidence>
<dbReference type="InterPro" id="IPR029032">
    <property type="entry name" value="AhpD-like"/>
</dbReference>
<evidence type="ECO:0000259" key="1">
    <source>
        <dbReference type="Pfam" id="PF02627"/>
    </source>
</evidence>
<comment type="caution">
    <text evidence="2">The sequence shown here is derived from an EMBL/GenBank/DDBJ whole genome shotgun (WGS) entry which is preliminary data.</text>
</comment>
<dbReference type="InterPro" id="IPR052512">
    <property type="entry name" value="4CMD/NDH-1_regulator"/>
</dbReference>
<keyword evidence="3" id="KW-1185">Reference proteome</keyword>
<dbReference type="PANTHER" id="PTHR33570">
    <property type="entry name" value="4-CARBOXYMUCONOLACTONE DECARBOXYLASE FAMILY PROTEIN"/>
    <property type="match status" value="1"/>
</dbReference>
<organism evidence="2 3">
    <name type="scientific">Ruthenibacterium intestinale</name>
    <dbReference type="NCBI Taxonomy" id="3133163"/>
    <lineage>
        <taxon>Bacteria</taxon>
        <taxon>Bacillati</taxon>
        <taxon>Bacillota</taxon>
        <taxon>Clostridia</taxon>
        <taxon>Eubacteriales</taxon>
        <taxon>Oscillospiraceae</taxon>
        <taxon>Ruthenibacterium</taxon>
    </lineage>
</organism>
<feature type="domain" description="Carboxymuconolactone decarboxylase-like" evidence="1">
    <location>
        <begin position="147"/>
        <end position="229"/>
    </location>
</feature>
<sequence>MCESFRETDPEFSAFFEDFACQQAPRHCGLTEPVRFLVLLSALAACGGPELYASTLNDALDAGLTPVQAREILYHTVPYAGYARVQPCFAAANQVFRARGVALPLPAQSTTTPATRFEKGLAVQKQLFGAEQIETMRASAPADQKPIQDFLSANCFGDYYTRGGLDARQRELVTFAVLAAMGGCEPQLTAHIRANLGAGNDRSVLMGAVTALAPYIGYPRSLNAIRCITEVTPNEGETL</sequence>
<dbReference type="RefSeq" id="WP_349216701.1">
    <property type="nucleotide sequence ID" value="NZ_JBBMFA010000103.1"/>
</dbReference>
<proteinExistence type="predicted"/>
<dbReference type="PANTHER" id="PTHR33570:SF2">
    <property type="entry name" value="CARBOXYMUCONOLACTONE DECARBOXYLASE-LIKE DOMAIN-CONTAINING PROTEIN"/>
    <property type="match status" value="1"/>
</dbReference>
<dbReference type="EMBL" id="JBBMFA010000103">
    <property type="protein sequence ID" value="MEQ2521188.1"/>
    <property type="molecule type" value="Genomic_DNA"/>
</dbReference>
<protein>
    <submittedName>
        <fullName evidence="2">Carboxymuconolactone decarboxylase family protein</fullName>
    </submittedName>
</protein>
<feature type="domain" description="Carboxymuconolactone decarboxylase-like" evidence="1">
    <location>
        <begin position="10"/>
        <end position="93"/>
    </location>
</feature>
<gene>
    <name evidence="2" type="ORF">WMO24_12220</name>
</gene>
<dbReference type="Pfam" id="PF02627">
    <property type="entry name" value="CMD"/>
    <property type="match status" value="2"/>
</dbReference>
<dbReference type="SUPFAM" id="SSF69118">
    <property type="entry name" value="AhpD-like"/>
    <property type="match status" value="1"/>
</dbReference>
<evidence type="ECO:0000313" key="3">
    <source>
        <dbReference type="Proteomes" id="UP001477672"/>
    </source>
</evidence>
<accession>A0ABV1GI21</accession>